<evidence type="ECO:0000256" key="6">
    <source>
        <dbReference type="ARBA" id="ARBA00022902"/>
    </source>
</evidence>
<sequence>MTGQQICLKWNSFQSNIVTCFETLWEEEGLVDCTLASEGQCIRAHKVILSACSPFFRRIFETNPCQHPVIILQDVQFTDLEALLCFVYKGEVNIDQDDLPALLKAAESLQIRGLCTASTQGKVKHSLIPSDSGPPSKKKRPSSACSSLPPPSAALPVQSATHRSKSCSHEESEERSSSPQAAVIPKMEPSSDTNCDDSESLASLPLEESMDEGTPEELQKMMQRQGEKLSLAEINQLKGDDTDSAPVDSKVLAPCQTEDNTEDAAYESLPYACLLPSKEILATWATGRTLEQLGCDLMKLLFTTEERLLCNVNGKMGKRQFNTHKIQLIREVLNHFSGMTPAEFDEQWKSCVTKIDTANRGLKRNLVLKGRKTPFLL</sequence>
<evidence type="ECO:0000259" key="12">
    <source>
        <dbReference type="PROSITE" id="PS50097"/>
    </source>
</evidence>
<dbReference type="Proteomes" id="UP000494165">
    <property type="component" value="Unassembled WGS sequence"/>
</dbReference>
<evidence type="ECO:0000256" key="4">
    <source>
        <dbReference type="ARBA" id="ARBA00022782"/>
    </source>
</evidence>
<keyword evidence="7" id="KW-0805">Transcription regulation</keyword>
<dbReference type="GO" id="GO:0016199">
    <property type="term" value="P:axon midline choice point recognition"/>
    <property type="evidence" value="ECO:0007669"/>
    <property type="project" value="UniProtKB-ARBA"/>
</dbReference>
<dbReference type="Pfam" id="PF00651">
    <property type="entry name" value="BTB"/>
    <property type="match status" value="1"/>
</dbReference>
<evidence type="ECO:0000313" key="13">
    <source>
        <dbReference type="EMBL" id="CAB3368955.1"/>
    </source>
</evidence>
<dbReference type="GO" id="GO:0035167">
    <property type="term" value="P:larval lymph gland hemopoiesis"/>
    <property type="evidence" value="ECO:0007669"/>
    <property type="project" value="UniProtKB-ARBA"/>
</dbReference>
<dbReference type="GO" id="GO:0007464">
    <property type="term" value="P:R3/R4 cell fate commitment"/>
    <property type="evidence" value="ECO:0007669"/>
    <property type="project" value="UniProtKB-ARBA"/>
</dbReference>
<dbReference type="GO" id="GO:0008406">
    <property type="term" value="P:gonad development"/>
    <property type="evidence" value="ECO:0007669"/>
    <property type="project" value="UniProtKB-ARBA"/>
</dbReference>
<dbReference type="PANTHER" id="PTHR23110">
    <property type="entry name" value="BTB DOMAIN TRANSCRIPTION FACTOR"/>
    <property type="match status" value="1"/>
</dbReference>
<evidence type="ECO:0000256" key="5">
    <source>
        <dbReference type="ARBA" id="ARBA00022843"/>
    </source>
</evidence>
<keyword evidence="8" id="KW-0804">Transcription</keyword>
<dbReference type="GO" id="GO:0045476">
    <property type="term" value="P:nurse cell apoptotic process"/>
    <property type="evidence" value="ECO:0007669"/>
    <property type="project" value="UniProtKB-ARBA"/>
</dbReference>
<dbReference type="InterPro" id="IPR018379">
    <property type="entry name" value="BEN_domain"/>
</dbReference>
<dbReference type="InterPro" id="IPR051095">
    <property type="entry name" value="Dros_DevTransReg"/>
</dbReference>
<dbReference type="GO" id="GO:0048813">
    <property type="term" value="P:dendrite morphogenesis"/>
    <property type="evidence" value="ECO:0007669"/>
    <property type="project" value="UniProtKB-ARBA"/>
</dbReference>
<keyword evidence="14" id="KW-1185">Reference proteome</keyword>
<dbReference type="Pfam" id="PF10523">
    <property type="entry name" value="BEN"/>
    <property type="match status" value="1"/>
</dbReference>
<dbReference type="GO" id="GO:0006357">
    <property type="term" value="P:regulation of transcription by RNA polymerase II"/>
    <property type="evidence" value="ECO:0007669"/>
    <property type="project" value="TreeGrafter"/>
</dbReference>
<dbReference type="GO" id="GO:0003677">
    <property type="term" value="F:DNA binding"/>
    <property type="evidence" value="ECO:0007669"/>
    <property type="project" value="InterPro"/>
</dbReference>
<comment type="function">
    <text evidence="10">Putative transcription factor required for axon growth and guidance in the central and peripheral nervous systems. Repels CNS axons away from the midline by promoting the expression of the midline repellent sli and its receptor robo.</text>
</comment>
<keyword evidence="5" id="KW-0832">Ubl conjugation</keyword>
<dbReference type="SUPFAM" id="SSF54695">
    <property type="entry name" value="POZ domain"/>
    <property type="match status" value="1"/>
</dbReference>
<dbReference type="Gene3D" id="3.30.710.10">
    <property type="entry name" value="Potassium Channel Kv1.1, Chain A"/>
    <property type="match status" value="1"/>
</dbReference>
<evidence type="ECO:0000256" key="2">
    <source>
        <dbReference type="ARBA" id="ARBA00022473"/>
    </source>
</evidence>
<evidence type="ECO:0000313" key="14">
    <source>
        <dbReference type="Proteomes" id="UP000494165"/>
    </source>
</evidence>
<dbReference type="InterPro" id="IPR011333">
    <property type="entry name" value="SKP1/BTB/POZ_sf"/>
</dbReference>
<dbReference type="OrthoDB" id="624345at2759"/>
<keyword evidence="4" id="KW-0221">Differentiation</keyword>
<dbReference type="GO" id="GO:0005634">
    <property type="term" value="C:nucleus"/>
    <property type="evidence" value="ECO:0007669"/>
    <property type="project" value="UniProtKB-SubCell"/>
</dbReference>
<name>A0A8S1CF79_9INSE</name>
<evidence type="ECO:0000256" key="11">
    <source>
        <dbReference type="SAM" id="MobiDB-lite"/>
    </source>
</evidence>
<gene>
    <name evidence="13" type="ORF">CLODIP_2_CD10973</name>
</gene>
<accession>A0A8S1CF79</accession>
<dbReference type="PROSITE" id="PS50097">
    <property type="entry name" value="BTB"/>
    <property type="match status" value="1"/>
</dbReference>
<proteinExistence type="predicted"/>
<comment type="subcellular location">
    <subcellularLocation>
        <location evidence="1">Nucleus</location>
    </subcellularLocation>
</comment>
<evidence type="ECO:0000256" key="8">
    <source>
        <dbReference type="ARBA" id="ARBA00023163"/>
    </source>
</evidence>
<organism evidence="13 14">
    <name type="scientific">Cloeon dipterum</name>
    <dbReference type="NCBI Taxonomy" id="197152"/>
    <lineage>
        <taxon>Eukaryota</taxon>
        <taxon>Metazoa</taxon>
        <taxon>Ecdysozoa</taxon>
        <taxon>Arthropoda</taxon>
        <taxon>Hexapoda</taxon>
        <taxon>Insecta</taxon>
        <taxon>Pterygota</taxon>
        <taxon>Palaeoptera</taxon>
        <taxon>Ephemeroptera</taxon>
        <taxon>Pisciforma</taxon>
        <taxon>Baetidae</taxon>
        <taxon>Cloeon</taxon>
    </lineage>
</organism>
<dbReference type="SMART" id="SM00225">
    <property type="entry name" value="BTB"/>
    <property type="match status" value="1"/>
</dbReference>
<evidence type="ECO:0000256" key="7">
    <source>
        <dbReference type="ARBA" id="ARBA00023015"/>
    </source>
</evidence>
<keyword evidence="2" id="KW-0217">Developmental protein</keyword>
<keyword evidence="9" id="KW-0539">Nucleus</keyword>
<dbReference type="GO" id="GO:0045467">
    <property type="term" value="P:R7 cell development"/>
    <property type="evidence" value="ECO:0007669"/>
    <property type="project" value="UniProtKB-ARBA"/>
</dbReference>
<keyword evidence="3" id="KW-1017">Isopeptide bond</keyword>
<comment type="caution">
    <text evidence="13">The sequence shown here is derived from an EMBL/GenBank/DDBJ whole genome shotgun (WGS) entry which is preliminary data.</text>
</comment>
<reference evidence="13 14" key="1">
    <citation type="submission" date="2020-04" db="EMBL/GenBank/DDBJ databases">
        <authorList>
            <person name="Alioto T."/>
            <person name="Alioto T."/>
            <person name="Gomez Garrido J."/>
        </authorList>
    </citation>
    <scope>NUCLEOTIDE SEQUENCE [LARGE SCALE GENOMIC DNA]</scope>
</reference>
<protein>
    <recommendedName>
        <fullName evidence="12">BTB domain-containing protein</fullName>
    </recommendedName>
</protein>
<evidence type="ECO:0000256" key="1">
    <source>
        <dbReference type="ARBA" id="ARBA00004123"/>
    </source>
</evidence>
<dbReference type="GO" id="GO:0007526">
    <property type="term" value="P:larval somatic muscle development"/>
    <property type="evidence" value="ECO:0007669"/>
    <property type="project" value="UniProtKB-ARBA"/>
</dbReference>
<dbReference type="CDD" id="cd18315">
    <property type="entry name" value="BTB_POZ_BAB-like"/>
    <property type="match status" value="1"/>
</dbReference>
<dbReference type="InterPro" id="IPR000210">
    <property type="entry name" value="BTB/POZ_dom"/>
</dbReference>
<keyword evidence="6" id="KW-0524">Neurogenesis</keyword>
<evidence type="ECO:0000256" key="3">
    <source>
        <dbReference type="ARBA" id="ARBA00022499"/>
    </source>
</evidence>
<dbReference type="PANTHER" id="PTHR23110:SF111">
    <property type="entry name" value="LONGITUDINALS LACKING PROTEIN, ISOFORMS F_I_K_T"/>
    <property type="match status" value="1"/>
</dbReference>
<dbReference type="EMBL" id="CADEPI010000041">
    <property type="protein sequence ID" value="CAB3368955.1"/>
    <property type="molecule type" value="Genomic_DNA"/>
</dbReference>
<evidence type="ECO:0000256" key="9">
    <source>
        <dbReference type="ARBA" id="ARBA00023242"/>
    </source>
</evidence>
<evidence type="ECO:0000256" key="10">
    <source>
        <dbReference type="ARBA" id="ARBA00037382"/>
    </source>
</evidence>
<feature type="domain" description="BTB" evidence="12">
    <location>
        <begin position="31"/>
        <end position="96"/>
    </location>
</feature>
<dbReference type="AlphaFoldDB" id="A0A8S1CF79"/>
<dbReference type="SMART" id="SM01025">
    <property type="entry name" value="BEN"/>
    <property type="match status" value="1"/>
</dbReference>
<feature type="region of interest" description="Disordered" evidence="11">
    <location>
        <begin position="122"/>
        <end position="225"/>
    </location>
</feature>
<feature type="compositionally biased region" description="Basic and acidic residues" evidence="11">
    <location>
        <begin position="167"/>
        <end position="176"/>
    </location>
</feature>